<dbReference type="RefSeq" id="WP_176443398.1">
    <property type="nucleotide sequence ID" value="NZ_CP041334.1"/>
</dbReference>
<proteinExistence type="predicted"/>
<dbReference type="EMBL" id="CP041334">
    <property type="protein sequence ID" value="QKY72079.1"/>
    <property type="molecule type" value="Genomic_DNA"/>
</dbReference>
<accession>A0A859IDN3</accession>
<gene>
    <name evidence="1" type="ORF">FLK62_01545</name>
</gene>
<evidence type="ECO:0000313" key="2">
    <source>
        <dbReference type="Proteomes" id="UP000509790"/>
    </source>
</evidence>
<dbReference type="AlphaFoldDB" id="A0A859IDN3"/>
<name>A0A859IDN3_GLAPU</name>
<organism evidence="1 2">
    <name type="scientific">Glaesserella parasuis</name>
    <name type="common">Haemophilus parasuis</name>
    <dbReference type="NCBI Taxonomy" id="738"/>
    <lineage>
        <taxon>Bacteria</taxon>
        <taxon>Pseudomonadati</taxon>
        <taxon>Pseudomonadota</taxon>
        <taxon>Gammaproteobacteria</taxon>
        <taxon>Pasteurellales</taxon>
        <taxon>Pasteurellaceae</taxon>
        <taxon>Glaesserella</taxon>
    </lineage>
</organism>
<evidence type="ECO:0000313" key="1">
    <source>
        <dbReference type="EMBL" id="QKY72079.1"/>
    </source>
</evidence>
<sequence length="59" mass="6510">MLTIGLLLCKKSQQSYCGICITIRLDFVVIYETAIASVPELLIQIEAIILETQKKAVGL</sequence>
<protein>
    <submittedName>
        <fullName evidence="1">Uncharacterized protein</fullName>
    </submittedName>
</protein>
<reference evidence="1 2" key="1">
    <citation type="submission" date="2019-06" db="EMBL/GenBank/DDBJ databases">
        <title>Complete genome sequence of Haemophilus parasuis HPS412.</title>
        <authorList>
            <person name="Yang S."/>
            <person name="Huang C."/>
        </authorList>
    </citation>
    <scope>NUCLEOTIDE SEQUENCE [LARGE SCALE GENOMIC DNA]</scope>
    <source>
        <strain evidence="1 2">HPS412</strain>
    </source>
</reference>
<dbReference type="Proteomes" id="UP000509790">
    <property type="component" value="Chromosome"/>
</dbReference>